<dbReference type="GO" id="GO:0016020">
    <property type="term" value="C:membrane"/>
    <property type="evidence" value="ECO:0007669"/>
    <property type="project" value="UniProtKB-SubCell"/>
</dbReference>
<feature type="transmembrane region" description="Helical" evidence="3">
    <location>
        <begin position="112"/>
        <end position="143"/>
    </location>
</feature>
<dbReference type="GO" id="GO:0048039">
    <property type="term" value="F:ubiquinone binding"/>
    <property type="evidence" value="ECO:0007669"/>
    <property type="project" value="TreeGrafter"/>
</dbReference>
<dbReference type="GO" id="GO:0008137">
    <property type="term" value="F:NADH dehydrogenase (ubiquinone) activity"/>
    <property type="evidence" value="ECO:0007669"/>
    <property type="project" value="InterPro"/>
</dbReference>
<feature type="transmembrane region" description="Helical" evidence="3">
    <location>
        <begin position="34"/>
        <end position="57"/>
    </location>
</feature>
<keyword evidence="5" id="KW-0830">Ubiquinone</keyword>
<dbReference type="AlphaFoldDB" id="A0A0C1ZMI8"/>
<name>A0A0C1ZMI8_9BACT</name>
<feature type="transmembrane region" description="Helical" evidence="3">
    <location>
        <begin position="324"/>
        <end position="346"/>
    </location>
</feature>
<dbReference type="InterPro" id="IPR001750">
    <property type="entry name" value="ND/Mrp_TM"/>
</dbReference>
<keyword evidence="3" id="KW-1133">Transmembrane helix</keyword>
<organism evidence="5 6">
    <name type="scientific">Enhygromyxa salina</name>
    <dbReference type="NCBI Taxonomy" id="215803"/>
    <lineage>
        <taxon>Bacteria</taxon>
        <taxon>Pseudomonadati</taxon>
        <taxon>Myxococcota</taxon>
        <taxon>Polyangia</taxon>
        <taxon>Nannocystales</taxon>
        <taxon>Nannocystaceae</taxon>
        <taxon>Enhygromyxa</taxon>
    </lineage>
</organism>
<dbReference type="GO" id="GO:0012505">
    <property type="term" value="C:endomembrane system"/>
    <property type="evidence" value="ECO:0007669"/>
    <property type="project" value="UniProtKB-SubCell"/>
</dbReference>
<feature type="transmembrane region" description="Helical" evidence="3">
    <location>
        <begin position="367"/>
        <end position="389"/>
    </location>
</feature>
<feature type="transmembrane region" description="Helical" evidence="3">
    <location>
        <begin position="444"/>
        <end position="463"/>
    </location>
</feature>
<keyword evidence="3" id="KW-0472">Membrane</keyword>
<feature type="transmembrane region" description="Helical" evidence="3">
    <location>
        <begin position="6"/>
        <end position="22"/>
    </location>
</feature>
<dbReference type="Proteomes" id="UP000031599">
    <property type="component" value="Unassembled WGS sequence"/>
</dbReference>
<dbReference type="RefSeq" id="WP_052546723.1">
    <property type="nucleotide sequence ID" value="NZ_JMCC02000009.1"/>
</dbReference>
<dbReference type="EMBL" id="JMCC02000009">
    <property type="protein sequence ID" value="KIG18679.1"/>
    <property type="molecule type" value="Genomic_DNA"/>
</dbReference>
<feature type="transmembrane region" description="Helical" evidence="3">
    <location>
        <begin position="269"/>
        <end position="290"/>
    </location>
</feature>
<evidence type="ECO:0000256" key="1">
    <source>
        <dbReference type="ARBA" id="ARBA00004127"/>
    </source>
</evidence>
<protein>
    <submittedName>
        <fullName evidence="5">NADH-ubiquinone oxidoreductase chain M</fullName>
    </submittedName>
</protein>
<evidence type="ECO:0000256" key="2">
    <source>
        <dbReference type="RuleBase" id="RU000320"/>
    </source>
</evidence>
<proteinExistence type="predicted"/>
<accession>A0A0C1ZMI8</accession>
<sequence>MNDSFPWLSIIIGLPLIGAAWVSRSHGPLRARQIGGAISGVVLVALALALVEVVGRGGGARIEDPSFALGWFGDRPLLGLDALSAVLAVTNALTAFAVIVGAPRSRDERSRIVTLLLTEALILLMLASLDLVLLAIAFVGLMVPARSVLPHHEAPDTTRLHRFVLFAGAVPLAAAVGLMLVGDTQTLGSDVLDLRVISTVQHHSVDAVLGLLLVTVFFRMALLPLHSWLPAMTQHGALGSTVLLVASQSGAYLFVRVAFVFFPGDAGGLTAWLTVGGLASAVYAGVLGLIQDDLRRLIGWLSVSQSGLMIVGLCSLEAEGVAGAVVYWVCYGTAVTGLALTIWAVQARTGTTKISKLGGLVESCPRLTVAFAAFAVASVGFPGSLGFVAEDLMVHGVLERYPLLGISMIAATALNGIALIRALFRVFLGPVVITAPADLRARELWVLAGLAVVVFGLGVWPSAAIDVVGLARLCIHG</sequence>
<evidence type="ECO:0000259" key="4">
    <source>
        <dbReference type="Pfam" id="PF00361"/>
    </source>
</evidence>
<keyword evidence="2 3" id="KW-0812">Transmembrane</keyword>
<dbReference type="Pfam" id="PF00361">
    <property type="entry name" value="Proton_antipo_M"/>
    <property type="match status" value="1"/>
</dbReference>
<feature type="transmembrane region" description="Helical" evidence="3">
    <location>
        <begin position="203"/>
        <end position="222"/>
    </location>
</feature>
<feature type="transmembrane region" description="Helical" evidence="3">
    <location>
        <begin position="297"/>
        <end position="318"/>
    </location>
</feature>
<gene>
    <name evidence="5" type="ORF">DB30_07694</name>
</gene>
<dbReference type="GO" id="GO:0015990">
    <property type="term" value="P:electron transport coupled proton transport"/>
    <property type="evidence" value="ECO:0007669"/>
    <property type="project" value="TreeGrafter"/>
</dbReference>
<evidence type="ECO:0000313" key="5">
    <source>
        <dbReference type="EMBL" id="KIG18679.1"/>
    </source>
</evidence>
<dbReference type="PANTHER" id="PTHR43507">
    <property type="entry name" value="NADH-UBIQUINONE OXIDOREDUCTASE CHAIN 4"/>
    <property type="match status" value="1"/>
</dbReference>
<comment type="caution">
    <text evidence="5">The sequence shown here is derived from an EMBL/GenBank/DDBJ whole genome shotgun (WGS) entry which is preliminary data.</text>
</comment>
<reference evidence="5 6" key="1">
    <citation type="submission" date="2014-12" db="EMBL/GenBank/DDBJ databases">
        <title>Genome assembly of Enhygromyxa salina DSM 15201.</title>
        <authorList>
            <person name="Sharma G."/>
            <person name="Subramanian S."/>
        </authorList>
    </citation>
    <scope>NUCLEOTIDE SEQUENCE [LARGE SCALE GENOMIC DNA]</scope>
    <source>
        <strain evidence="5 6">DSM 15201</strain>
    </source>
</reference>
<dbReference type="InterPro" id="IPR003918">
    <property type="entry name" value="NADH_UbQ_OxRdtase"/>
</dbReference>
<feature type="transmembrane region" description="Helical" evidence="3">
    <location>
        <begin position="163"/>
        <end position="182"/>
    </location>
</feature>
<dbReference type="GO" id="GO:0003954">
    <property type="term" value="F:NADH dehydrogenase activity"/>
    <property type="evidence" value="ECO:0007669"/>
    <property type="project" value="TreeGrafter"/>
</dbReference>
<evidence type="ECO:0000256" key="3">
    <source>
        <dbReference type="SAM" id="Phobius"/>
    </source>
</evidence>
<comment type="subcellular location">
    <subcellularLocation>
        <location evidence="1">Endomembrane system</location>
        <topology evidence="1">Multi-pass membrane protein</topology>
    </subcellularLocation>
    <subcellularLocation>
        <location evidence="2">Membrane</location>
        <topology evidence="2">Multi-pass membrane protein</topology>
    </subcellularLocation>
</comment>
<evidence type="ECO:0000313" key="6">
    <source>
        <dbReference type="Proteomes" id="UP000031599"/>
    </source>
</evidence>
<dbReference type="PANTHER" id="PTHR43507:SF1">
    <property type="entry name" value="NADH-UBIQUINONE OXIDOREDUCTASE CHAIN 4"/>
    <property type="match status" value="1"/>
</dbReference>
<feature type="domain" description="NADH:quinone oxidoreductase/Mrp antiporter transmembrane" evidence="4">
    <location>
        <begin position="167"/>
        <end position="410"/>
    </location>
</feature>
<feature type="transmembrane region" description="Helical" evidence="3">
    <location>
        <begin position="401"/>
        <end position="424"/>
    </location>
</feature>
<dbReference type="GO" id="GO:0042773">
    <property type="term" value="P:ATP synthesis coupled electron transport"/>
    <property type="evidence" value="ECO:0007669"/>
    <property type="project" value="InterPro"/>
</dbReference>
<feature type="transmembrane region" description="Helical" evidence="3">
    <location>
        <begin position="77"/>
        <end position="100"/>
    </location>
</feature>